<dbReference type="PANTHER" id="PTHR30461:SF23">
    <property type="entry name" value="DNA RECOMBINASE-RELATED"/>
    <property type="match status" value="1"/>
</dbReference>
<dbReference type="InterPro" id="IPR011109">
    <property type="entry name" value="DNA_bind_recombinase_dom"/>
</dbReference>
<dbReference type="SMART" id="SM00857">
    <property type="entry name" value="Resolvase"/>
    <property type="match status" value="1"/>
</dbReference>
<feature type="compositionally biased region" description="Acidic residues" evidence="2">
    <location>
        <begin position="590"/>
        <end position="605"/>
    </location>
</feature>
<evidence type="ECO:0000259" key="3">
    <source>
        <dbReference type="PROSITE" id="PS51737"/>
    </source>
</evidence>
<dbReference type="Gene3D" id="3.90.1750.20">
    <property type="entry name" value="Putative Large Serine Recombinase, Chain B, Domain 2"/>
    <property type="match status" value="1"/>
</dbReference>
<dbReference type="SUPFAM" id="SSF53041">
    <property type="entry name" value="Resolvase-like"/>
    <property type="match status" value="1"/>
</dbReference>
<evidence type="ECO:0000313" key="4">
    <source>
        <dbReference type="EMBL" id="ARF59591.1"/>
    </source>
</evidence>
<feature type="compositionally biased region" description="Basic and acidic residues" evidence="2">
    <location>
        <begin position="29"/>
        <end position="38"/>
    </location>
</feature>
<protein>
    <recommendedName>
        <fullName evidence="3">Recombinase domain-containing protein</fullName>
    </recommendedName>
</protein>
<feature type="region of interest" description="Disordered" evidence="2">
    <location>
        <begin position="567"/>
        <end position="605"/>
    </location>
</feature>
<reference evidence="4 5" key="1">
    <citation type="submission" date="2017-04" db="EMBL/GenBank/DDBJ databases">
        <title>Complete Genome Sequence of Streptomyces gilvosporeus F607, a Capable Producer of Natamycin.</title>
        <authorList>
            <person name="Zong G."/>
            <person name="Zhong C."/>
            <person name="Fu J."/>
            <person name="Qin R."/>
            <person name="Cao G."/>
        </authorList>
    </citation>
    <scope>NUCLEOTIDE SEQUENCE [LARGE SCALE GENOMIC DNA]</scope>
    <source>
        <strain evidence="4 5">F607</strain>
    </source>
</reference>
<dbReference type="InterPro" id="IPR036162">
    <property type="entry name" value="Resolvase-like_N_sf"/>
</dbReference>
<dbReference type="Pfam" id="PF00239">
    <property type="entry name" value="Resolvase"/>
    <property type="match status" value="1"/>
</dbReference>
<dbReference type="PANTHER" id="PTHR30461">
    <property type="entry name" value="DNA-INVERTASE FROM LAMBDOID PROPHAGE"/>
    <property type="match status" value="1"/>
</dbReference>
<keyword evidence="5" id="KW-1185">Reference proteome</keyword>
<dbReference type="PROSITE" id="PS51737">
    <property type="entry name" value="RECOMBINASE_DNA_BIND"/>
    <property type="match status" value="1"/>
</dbReference>
<keyword evidence="1" id="KW-0175">Coiled coil</keyword>
<dbReference type="SMR" id="A0A1V0U356"/>
<dbReference type="STRING" id="553510.B1H19_20850"/>
<dbReference type="KEGG" id="sgv:B1H19_20850"/>
<dbReference type="EMBL" id="CP020569">
    <property type="protein sequence ID" value="ARF59591.1"/>
    <property type="molecule type" value="Genomic_DNA"/>
</dbReference>
<feature type="compositionally biased region" description="Polar residues" evidence="2">
    <location>
        <begin position="18"/>
        <end position="28"/>
    </location>
</feature>
<evidence type="ECO:0000313" key="5">
    <source>
        <dbReference type="Proteomes" id="UP000192726"/>
    </source>
</evidence>
<proteinExistence type="predicted"/>
<feature type="domain" description="Recombinase" evidence="3">
    <location>
        <begin position="172"/>
        <end position="348"/>
    </location>
</feature>
<dbReference type="CDD" id="cd00338">
    <property type="entry name" value="Ser_Recombinase"/>
    <property type="match status" value="1"/>
</dbReference>
<dbReference type="GO" id="GO:0003677">
    <property type="term" value="F:DNA binding"/>
    <property type="evidence" value="ECO:0007669"/>
    <property type="project" value="InterPro"/>
</dbReference>
<dbReference type="GO" id="GO:0000150">
    <property type="term" value="F:DNA strand exchange activity"/>
    <property type="evidence" value="ECO:0007669"/>
    <property type="project" value="InterPro"/>
</dbReference>
<feature type="region of interest" description="Disordered" evidence="2">
    <location>
        <begin position="1"/>
        <end position="38"/>
    </location>
</feature>
<dbReference type="InterPro" id="IPR038109">
    <property type="entry name" value="DNA_bind_recomb_sf"/>
</dbReference>
<organism evidence="4 5">
    <name type="scientific">Streptomyces gilvosporeus</name>
    <dbReference type="NCBI Taxonomy" id="553510"/>
    <lineage>
        <taxon>Bacteria</taxon>
        <taxon>Bacillati</taxon>
        <taxon>Actinomycetota</taxon>
        <taxon>Actinomycetes</taxon>
        <taxon>Kitasatosporales</taxon>
        <taxon>Streptomycetaceae</taxon>
        <taxon>Streptomyces</taxon>
    </lineage>
</organism>
<gene>
    <name evidence="4" type="ORF">B1H19_20850</name>
</gene>
<dbReference type="Proteomes" id="UP000192726">
    <property type="component" value="Chromosome"/>
</dbReference>
<accession>A0A1V0U356</accession>
<dbReference type="InterPro" id="IPR006119">
    <property type="entry name" value="Resolv_N"/>
</dbReference>
<dbReference type="AlphaFoldDB" id="A0A1V0U356"/>
<dbReference type="Gene3D" id="3.40.50.1390">
    <property type="entry name" value="Resolvase, N-terminal catalytic domain"/>
    <property type="match status" value="1"/>
</dbReference>
<feature type="coiled-coil region" evidence="1">
    <location>
        <begin position="457"/>
        <end position="516"/>
    </location>
</feature>
<name>A0A1V0U356_9ACTN</name>
<evidence type="ECO:0000256" key="2">
    <source>
        <dbReference type="SAM" id="MobiDB-lite"/>
    </source>
</evidence>
<dbReference type="InterPro" id="IPR050639">
    <property type="entry name" value="SSR_resolvase"/>
</dbReference>
<evidence type="ECO:0000256" key="1">
    <source>
        <dbReference type="SAM" id="Coils"/>
    </source>
</evidence>
<sequence>MDTYAGAYDRQSRERENSSAASPATQRSANEDKAADLQREVERDGGRFRFVGHFSEAPGTSAFGTAERPEFERILNECRAGRLNMIIVYDVSRFSRLKVMDAIPIVSELLALGVTIVSTQEGVFRQGNVMDLIHLIMRLDASHKESSLKSAKILDTKNLQRELGGYVGGKAPYGFELVSETKEITRNGRMVNVVINKLAHSTTPLTGPFEFEPDVIRWWWREIKTHKHLPFKPGSQAAIHPGSITGLCKRMDADAVPTRGETIGKKTASSAWDPATVMRILRDPRIAGFAAEVIYKKKPDGTPTTKIEGYRIQRDPITLRPVELDCGPIIEPAEWYELQAWLDGRGRGKGLSRGQAILSAMDKLYCECGAVMTSKRGEESIKDSYRCRRRKVVDPSAPGQHEGTCNVSMAALDKFVAERIFNKIRHAEGDEETLALLWEAARRFGKLTEAPEKSGERANLVAERADALNALEELYEDRAAGAYDGPVGRKHFRKQQAALTLRQQGAEERLAELEAAEAPKLPLDQWFPEDADADPTGPKSWWGRASVDDKRVFVGLFVDKIVVTKSTTGRGQGTPIEKRASITWAKPPTDDDEDDAQDGTEDVAA</sequence>